<proteinExistence type="predicted"/>
<dbReference type="EMBL" id="EQ962655">
    <property type="protein sequence ID" value="EED18963.1"/>
    <property type="molecule type" value="Genomic_DNA"/>
</dbReference>
<feature type="compositionally biased region" description="Basic and acidic residues" evidence="1">
    <location>
        <begin position="104"/>
        <end position="116"/>
    </location>
</feature>
<feature type="compositionally biased region" description="Basic and acidic residues" evidence="1">
    <location>
        <begin position="30"/>
        <end position="41"/>
    </location>
</feature>
<dbReference type="PhylomeDB" id="B8MCR1"/>
<dbReference type="VEuPathDB" id="FungiDB:TSTA_126710"/>
<gene>
    <name evidence="2" type="ORF">TSTA_126710</name>
</gene>
<organism evidence="2 3">
    <name type="scientific">Talaromyces stipitatus (strain ATCC 10500 / CBS 375.48 / QM 6759 / NRRL 1006)</name>
    <name type="common">Penicillium stipitatum</name>
    <dbReference type="NCBI Taxonomy" id="441959"/>
    <lineage>
        <taxon>Eukaryota</taxon>
        <taxon>Fungi</taxon>
        <taxon>Dikarya</taxon>
        <taxon>Ascomycota</taxon>
        <taxon>Pezizomycotina</taxon>
        <taxon>Eurotiomycetes</taxon>
        <taxon>Eurotiomycetidae</taxon>
        <taxon>Eurotiales</taxon>
        <taxon>Trichocomaceae</taxon>
        <taxon>Talaromyces</taxon>
        <taxon>Talaromyces sect. Talaromyces</taxon>
    </lineage>
</organism>
<reference evidence="3" key="1">
    <citation type="journal article" date="2015" name="Genome Announc.">
        <title>Genome sequence of the AIDS-associated pathogen Penicillium marneffei (ATCC18224) and its near taxonomic relative Talaromyces stipitatus (ATCC10500).</title>
        <authorList>
            <person name="Nierman W.C."/>
            <person name="Fedorova-Abrams N.D."/>
            <person name="Andrianopoulos A."/>
        </authorList>
    </citation>
    <scope>NUCLEOTIDE SEQUENCE [LARGE SCALE GENOMIC DNA]</scope>
    <source>
        <strain evidence="3">ATCC 10500 / CBS 375.48 / QM 6759 / NRRL 1006</strain>
    </source>
</reference>
<dbReference type="OrthoDB" id="10650189at2759"/>
<dbReference type="RefSeq" id="XP_002482955.1">
    <property type="nucleotide sequence ID" value="XM_002482910.1"/>
</dbReference>
<evidence type="ECO:0000313" key="2">
    <source>
        <dbReference type="EMBL" id="EED18963.1"/>
    </source>
</evidence>
<feature type="non-terminal residue" evidence="2">
    <location>
        <position position="163"/>
    </location>
</feature>
<dbReference type="InParanoid" id="B8MCR1"/>
<dbReference type="GeneID" id="8099098"/>
<sequence length="163" mass="18467">QYIILDRQGREHKVTNPIFMEDEYGFLSRKPGERGEIERSRQKPSTIGQSIEPILGFQHDKGAEIPIQVDIKNKTSHDRVRRPTQAALESAATETIYRRKSRQERRQEAREASKDTASRISLAREACLKEVANPAVVIELLLGDDDEFAYKAAKIGGEIPIPQ</sequence>
<keyword evidence="3" id="KW-1185">Reference proteome</keyword>
<accession>B8MCR1</accession>
<feature type="region of interest" description="Disordered" evidence="1">
    <location>
        <begin position="75"/>
        <end position="116"/>
    </location>
</feature>
<evidence type="ECO:0000313" key="3">
    <source>
        <dbReference type="Proteomes" id="UP000001745"/>
    </source>
</evidence>
<name>B8MCR1_TALSN</name>
<dbReference type="AlphaFoldDB" id="B8MCR1"/>
<protein>
    <submittedName>
        <fullName evidence="2">Uncharacterized protein</fullName>
    </submittedName>
</protein>
<feature type="region of interest" description="Disordered" evidence="1">
    <location>
        <begin position="30"/>
        <end position="49"/>
    </location>
</feature>
<dbReference type="HOGENOM" id="CLU_1631128_0_0_1"/>
<dbReference type="Proteomes" id="UP000001745">
    <property type="component" value="Unassembled WGS sequence"/>
</dbReference>
<feature type="non-terminal residue" evidence="2">
    <location>
        <position position="1"/>
    </location>
</feature>
<evidence type="ECO:0000256" key="1">
    <source>
        <dbReference type="SAM" id="MobiDB-lite"/>
    </source>
</evidence>